<dbReference type="Proteomes" id="UP000807469">
    <property type="component" value="Unassembled WGS sequence"/>
</dbReference>
<keyword evidence="2" id="KW-0472">Membrane</keyword>
<evidence type="ECO:0000313" key="3">
    <source>
        <dbReference type="EMBL" id="KAF9485983.1"/>
    </source>
</evidence>
<sequence>MKVFRRQQIKFAPPPSTWPTVHASEDENVDSGNDAGKPPVNSNGKASKVQMKPPPLTGRRLTQQDQDEEDNQKRREALRDLVESWMDRLQLISVITTFFASTEASMLSISAPSSDGTSLSIIAQVANIGIIGSLVVHSSAAIISFLAAFFLIRYKLKVASSEEKEAEEDKDVKQIVESPISMEPVFTHQAALDKDKDLEKEPRGTLGRSSTIGRRRSDSHPTIEHETDPIPGSVRVPSGSPHRTIWSSNPHLVQVGPFQNYPPTHLLRRCHTLCVVLTAFGFVLALMGILCFAWDRLPPSVSISATCFMGICVCSSIYILVKPYPPEGTSPHIYIFDEF</sequence>
<feature type="region of interest" description="Disordered" evidence="1">
    <location>
        <begin position="197"/>
        <end position="236"/>
    </location>
</feature>
<dbReference type="EMBL" id="MU155132">
    <property type="protein sequence ID" value="KAF9485983.1"/>
    <property type="molecule type" value="Genomic_DNA"/>
</dbReference>
<organism evidence="3 4">
    <name type="scientific">Pholiota conissans</name>
    <dbReference type="NCBI Taxonomy" id="109636"/>
    <lineage>
        <taxon>Eukaryota</taxon>
        <taxon>Fungi</taxon>
        <taxon>Dikarya</taxon>
        <taxon>Basidiomycota</taxon>
        <taxon>Agaricomycotina</taxon>
        <taxon>Agaricomycetes</taxon>
        <taxon>Agaricomycetidae</taxon>
        <taxon>Agaricales</taxon>
        <taxon>Agaricineae</taxon>
        <taxon>Strophariaceae</taxon>
        <taxon>Pholiota</taxon>
    </lineage>
</organism>
<protein>
    <recommendedName>
        <fullName evidence="5">Transmembrane protein</fullName>
    </recommendedName>
</protein>
<feature type="transmembrane region" description="Helical" evidence="2">
    <location>
        <begin position="121"/>
        <end position="152"/>
    </location>
</feature>
<keyword evidence="2" id="KW-1133">Transmembrane helix</keyword>
<evidence type="ECO:0008006" key="5">
    <source>
        <dbReference type="Google" id="ProtNLM"/>
    </source>
</evidence>
<dbReference type="OrthoDB" id="2653987at2759"/>
<feature type="transmembrane region" description="Helical" evidence="2">
    <location>
        <begin position="89"/>
        <end position="109"/>
    </location>
</feature>
<comment type="caution">
    <text evidence="3">The sequence shown here is derived from an EMBL/GenBank/DDBJ whole genome shotgun (WGS) entry which is preliminary data.</text>
</comment>
<evidence type="ECO:0000313" key="4">
    <source>
        <dbReference type="Proteomes" id="UP000807469"/>
    </source>
</evidence>
<feature type="transmembrane region" description="Helical" evidence="2">
    <location>
        <begin position="273"/>
        <end position="295"/>
    </location>
</feature>
<keyword evidence="2" id="KW-0812">Transmembrane</keyword>
<feature type="region of interest" description="Disordered" evidence="1">
    <location>
        <begin position="1"/>
        <end position="73"/>
    </location>
</feature>
<reference evidence="3" key="1">
    <citation type="submission" date="2020-11" db="EMBL/GenBank/DDBJ databases">
        <authorList>
            <consortium name="DOE Joint Genome Institute"/>
            <person name="Ahrendt S."/>
            <person name="Riley R."/>
            <person name="Andreopoulos W."/>
            <person name="Labutti K."/>
            <person name="Pangilinan J."/>
            <person name="Ruiz-Duenas F.J."/>
            <person name="Barrasa J.M."/>
            <person name="Sanchez-Garcia M."/>
            <person name="Camarero S."/>
            <person name="Miyauchi S."/>
            <person name="Serrano A."/>
            <person name="Linde D."/>
            <person name="Babiker R."/>
            <person name="Drula E."/>
            <person name="Ayuso-Fernandez I."/>
            <person name="Pacheco R."/>
            <person name="Padilla G."/>
            <person name="Ferreira P."/>
            <person name="Barriuso J."/>
            <person name="Kellner H."/>
            <person name="Castanera R."/>
            <person name="Alfaro M."/>
            <person name="Ramirez L."/>
            <person name="Pisabarro A.G."/>
            <person name="Kuo A."/>
            <person name="Tritt A."/>
            <person name="Lipzen A."/>
            <person name="He G."/>
            <person name="Yan M."/>
            <person name="Ng V."/>
            <person name="Cullen D."/>
            <person name="Martin F."/>
            <person name="Rosso M.-N."/>
            <person name="Henrissat B."/>
            <person name="Hibbett D."/>
            <person name="Martinez A.T."/>
            <person name="Grigoriev I.V."/>
        </authorList>
    </citation>
    <scope>NUCLEOTIDE SEQUENCE</scope>
    <source>
        <strain evidence="3">CIRM-BRFM 674</strain>
    </source>
</reference>
<name>A0A9P5ZF56_9AGAR</name>
<feature type="compositionally biased region" description="Basic and acidic residues" evidence="1">
    <location>
        <begin position="215"/>
        <end position="228"/>
    </location>
</feature>
<evidence type="ECO:0000256" key="1">
    <source>
        <dbReference type="SAM" id="MobiDB-lite"/>
    </source>
</evidence>
<proteinExistence type="predicted"/>
<feature type="transmembrane region" description="Helical" evidence="2">
    <location>
        <begin position="301"/>
        <end position="321"/>
    </location>
</feature>
<dbReference type="AlphaFoldDB" id="A0A9P5ZF56"/>
<keyword evidence="4" id="KW-1185">Reference proteome</keyword>
<evidence type="ECO:0000256" key="2">
    <source>
        <dbReference type="SAM" id="Phobius"/>
    </source>
</evidence>
<accession>A0A9P5ZF56</accession>
<gene>
    <name evidence="3" type="ORF">BDN70DRAFT_870466</name>
</gene>